<evidence type="ECO:0000313" key="1">
    <source>
        <dbReference type="EMBL" id="KAJ8105278.1"/>
    </source>
</evidence>
<proteinExistence type="predicted"/>
<keyword evidence="2" id="KW-1185">Reference proteome</keyword>
<protein>
    <submittedName>
        <fullName evidence="1">Uncharacterized protein</fullName>
    </submittedName>
</protein>
<evidence type="ECO:0000313" key="2">
    <source>
        <dbReference type="Proteomes" id="UP001153334"/>
    </source>
</evidence>
<organism evidence="1 2">
    <name type="scientific">Nemania bipapillata</name>
    <dbReference type="NCBI Taxonomy" id="110536"/>
    <lineage>
        <taxon>Eukaryota</taxon>
        <taxon>Fungi</taxon>
        <taxon>Dikarya</taxon>
        <taxon>Ascomycota</taxon>
        <taxon>Pezizomycotina</taxon>
        <taxon>Sordariomycetes</taxon>
        <taxon>Xylariomycetidae</taxon>
        <taxon>Xylariales</taxon>
        <taxon>Xylariaceae</taxon>
        <taxon>Nemania</taxon>
    </lineage>
</organism>
<sequence length="214" mass="22579">MSRVVVFAVCTSCVLRLVCGTFGTGVGPAQEILQTPRLGGLVLGGAEGPVGGDELPEARAELAPGAGVPGGGDGVRLAVLAASLRVLKLRLRLRLKLRFGAVVEEWDCEGMRACCVRDLVCGPTCARVDDVVVVCVVVLVDEAVDGAGLGFDLEGTCDNGRNVVAAWMMLPSLSFSLPVLDELMELDPAASRLLGVHFRPVWMTPWRMNPQKPA</sequence>
<comment type="caution">
    <text evidence="1">The sequence shown here is derived from an EMBL/GenBank/DDBJ whole genome shotgun (WGS) entry which is preliminary data.</text>
</comment>
<accession>A0ACC2HR14</accession>
<gene>
    <name evidence="1" type="ORF">ONZ43_g7490</name>
</gene>
<name>A0ACC2HR14_9PEZI</name>
<dbReference type="Proteomes" id="UP001153334">
    <property type="component" value="Unassembled WGS sequence"/>
</dbReference>
<reference evidence="1" key="1">
    <citation type="submission" date="2022-11" db="EMBL/GenBank/DDBJ databases">
        <title>Genome Sequence of Nemania bipapillata.</title>
        <authorList>
            <person name="Buettner E."/>
        </authorList>
    </citation>
    <scope>NUCLEOTIDE SEQUENCE</scope>
    <source>
        <strain evidence="1">CP14</strain>
    </source>
</reference>
<dbReference type="EMBL" id="JAPESX010003290">
    <property type="protein sequence ID" value="KAJ8105278.1"/>
    <property type="molecule type" value="Genomic_DNA"/>
</dbReference>